<dbReference type="PANTHER" id="PTHR35144">
    <property type="entry name" value="MEIOSIS-SPECIFIC TRANSCRIPTION FACTOR NDT80"/>
    <property type="match status" value="1"/>
</dbReference>
<keyword evidence="6" id="KW-1185">Reference proteome</keyword>
<feature type="DNA-binding region" description="NDT80" evidence="2">
    <location>
        <begin position="83"/>
        <end position="351"/>
    </location>
</feature>
<dbReference type="GO" id="GO:0003700">
    <property type="term" value="F:DNA-binding transcription factor activity"/>
    <property type="evidence" value="ECO:0007669"/>
    <property type="project" value="UniProtKB-UniRule"/>
</dbReference>
<sequence length="374" mass="42482">MLYHRMSNTISHRVSSLQPSADMTLSLQSQKIVVPGSASTSGRSDWYPEAYSLHQQLFLTPLSDMGKITRTACFATADRALKNCNERSQPVYLGAENMLMGQAQGRLPEPFAGSPPFYDTMLLLPVVCGTSIIKPEILAEIHKGFFQVDDKWTCYRRNYFSISCSFTMQPWPSAPLYVKLSDQWTERITRFAMSISAIVNQQVAEIRDLVQHSPKRDKQSGRKPGRVILQPCQPEHLVVGHEASSSSIQHGLPKGYQSTERPLGYEEYPGVVQPSPPPYRHTFERVQFQKATANNGKRRAQQQYYNLVVELYAEVASSARGTESQWIRVARRLSHPMVVRGRSPNHFKNNRRNNPARMDFSEGIKKKHEDQHST</sequence>
<dbReference type="GO" id="GO:0051321">
    <property type="term" value="P:meiotic cell cycle"/>
    <property type="evidence" value="ECO:0007669"/>
    <property type="project" value="TreeGrafter"/>
</dbReference>
<evidence type="ECO:0000256" key="3">
    <source>
        <dbReference type="SAM" id="MobiDB-lite"/>
    </source>
</evidence>
<dbReference type="Gene3D" id="2.60.40.1390">
    <property type="entry name" value="NDT80 DNA-binding domain"/>
    <property type="match status" value="1"/>
</dbReference>
<evidence type="ECO:0000256" key="1">
    <source>
        <dbReference type="ARBA" id="ARBA00023125"/>
    </source>
</evidence>
<protein>
    <submittedName>
        <fullName evidence="5">p53-like transcription factor</fullName>
    </submittedName>
</protein>
<evidence type="ECO:0000259" key="4">
    <source>
        <dbReference type="PROSITE" id="PS51517"/>
    </source>
</evidence>
<dbReference type="RefSeq" id="XP_026619355.1">
    <property type="nucleotide sequence ID" value="XM_026773090.1"/>
</dbReference>
<name>A0A3F3PHV6_9EURO</name>
<reference evidence="5 6" key="1">
    <citation type="submission" date="2018-07" db="EMBL/GenBank/DDBJ databases">
        <title>The genomes of Aspergillus section Nigri reveals drivers in fungal speciation.</title>
        <authorList>
            <consortium name="DOE Joint Genome Institute"/>
            <person name="Vesth T.C."/>
            <person name="Nybo J."/>
            <person name="Theobald S."/>
            <person name="Brandl J."/>
            <person name="Frisvad J.C."/>
            <person name="Nielsen K.F."/>
            <person name="Lyhne E.K."/>
            <person name="Kogle M.E."/>
            <person name="Kuo A."/>
            <person name="Riley R."/>
            <person name="Clum A."/>
            <person name="Nolan M."/>
            <person name="Lipzen A."/>
            <person name="Salamov A."/>
            <person name="Henrissat B."/>
            <person name="Wiebenga A."/>
            <person name="De vries R.P."/>
            <person name="Grigoriev I.V."/>
            <person name="Mortensen U.H."/>
            <person name="Andersen M.R."/>
            <person name="Baker S.E."/>
        </authorList>
    </citation>
    <scope>NUCLEOTIDE SEQUENCE [LARGE SCALE GENOMIC DNA]</scope>
    <source>
        <strain evidence="5 6">CBS 139.54b</strain>
    </source>
</reference>
<evidence type="ECO:0000256" key="2">
    <source>
        <dbReference type="PROSITE-ProRule" id="PRU00850"/>
    </source>
</evidence>
<evidence type="ECO:0000313" key="6">
    <source>
        <dbReference type="Proteomes" id="UP000253729"/>
    </source>
</evidence>
<dbReference type="InterPro" id="IPR024061">
    <property type="entry name" value="NDT80_DNA-bd_dom"/>
</dbReference>
<dbReference type="InterPro" id="IPR008967">
    <property type="entry name" value="p53-like_TF_DNA-bd_sf"/>
</dbReference>
<dbReference type="AlphaFoldDB" id="A0A3F3PHV6"/>
<dbReference type="PROSITE" id="PS51517">
    <property type="entry name" value="NDT80"/>
    <property type="match status" value="1"/>
</dbReference>
<proteinExistence type="predicted"/>
<dbReference type="Proteomes" id="UP000253729">
    <property type="component" value="Unassembled WGS sequence"/>
</dbReference>
<feature type="compositionally biased region" description="Basic and acidic residues" evidence="3">
    <location>
        <begin position="359"/>
        <end position="374"/>
    </location>
</feature>
<organism evidence="5 6">
    <name type="scientific">Aspergillus welwitschiae</name>
    <dbReference type="NCBI Taxonomy" id="1341132"/>
    <lineage>
        <taxon>Eukaryota</taxon>
        <taxon>Fungi</taxon>
        <taxon>Dikarya</taxon>
        <taxon>Ascomycota</taxon>
        <taxon>Pezizomycotina</taxon>
        <taxon>Eurotiomycetes</taxon>
        <taxon>Eurotiomycetidae</taxon>
        <taxon>Eurotiales</taxon>
        <taxon>Aspergillaceae</taxon>
        <taxon>Aspergillus</taxon>
        <taxon>Aspergillus subgen. Circumdati</taxon>
    </lineage>
</organism>
<accession>A0A3F3PHV6</accession>
<evidence type="ECO:0000313" key="5">
    <source>
        <dbReference type="EMBL" id="RDH26333.1"/>
    </source>
</evidence>
<dbReference type="GeneID" id="38141446"/>
<dbReference type="GO" id="GO:0003677">
    <property type="term" value="F:DNA binding"/>
    <property type="evidence" value="ECO:0007669"/>
    <property type="project" value="UniProtKB-KW"/>
</dbReference>
<dbReference type="GO" id="GO:0045944">
    <property type="term" value="P:positive regulation of transcription by RNA polymerase II"/>
    <property type="evidence" value="ECO:0007669"/>
    <property type="project" value="TreeGrafter"/>
</dbReference>
<dbReference type="InterPro" id="IPR052605">
    <property type="entry name" value="Fungal_trans_regulator"/>
</dbReference>
<dbReference type="EMBL" id="KZ852168">
    <property type="protein sequence ID" value="RDH26333.1"/>
    <property type="molecule type" value="Genomic_DNA"/>
</dbReference>
<dbReference type="Pfam" id="PF05224">
    <property type="entry name" value="NDT80_PhoG"/>
    <property type="match status" value="1"/>
</dbReference>
<dbReference type="SUPFAM" id="SSF49417">
    <property type="entry name" value="p53-like transcription factors"/>
    <property type="match status" value="1"/>
</dbReference>
<feature type="domain" description="NDT80" evidence="4">
    <location>
        <begin position="83"/>
        <end position="351"/>
    </location>
</feature>
<dbReference type="PANTHER" id="PTHR35144:SF2">
    <property type="entry name" value="MEIOSIS-SPECIFIC TRANSCRIPTION FACTOR NDT80"/>
    <property type="match status" value="1"/>
</dbReference>
<feature type="region of interest" description="Disordered" evidence="3">
    <location>
        <begin position="340"/>
        <end position="374"/>
    </location>
</feature>
<gene>
    <name evidence="5" type="ORF">BDQ94DRAFT_178260</name>
</gene>
<dbReference type="InterPro" id="IPR037141">
    <property type="entry name" value="NDT80_DNA-bd_dom_sf"/>
</dbReference>
<dbReference type="GO" id="GO:0000228">
    <property type="term" value="C:nuclear chromosome"/>
    <property type="evidence" value="ECO:0007669"/>
    <property type="project" value="TreeGrafter"/>
</dbReference>
<keyword evidence="1 2" id="KW-0238">DNA-binding</keyword>